<comment type="caution">
    <text evidence="2">The sequence shown here is derived from an EMBL/GenBank/DDBJ whole genome shotgun (WGS) entry which is preliminary data.</text>
</comment>
<dbReference type="EMBL" id="AMEM01000023">
    <property type="protein sequence ID" value="EKX89558.1"/>
    <property type="molecule type" value="Genomic_DNA"/>
</dbReference>
<sequence>MIPTPDVPATSNPNPTDLTLSEEHRKELIGWAARCVARLLPIFHQHRPADQRLDEALAAVEKFQDNTFSVGQMRTLAFGCHAAARDCTNAQAKAVARACGQAIAIAHMGGHARNLARYTRQALADPSEELAWQREQLPSHLQDYVYRT</sequence>
<dbReference type="STRING" id="1035195.HMPREF9997_01804"/>
<dbReference type="InterPro" id="IPR048667">
    <property type="entry name" value="Imm5-like"/>
</dbReference>
<evidence type="ECO:0000313" key="2">
    <source>
        <dbReference type="EMBL" id="EKX89558.1"/>
    </source>
</evidence>
<dbReference type="Proteomes" id="UP000010445">
    <property type="component" value="Unassembled WGS sequence"/>
</dbReference>
<evidence type="ECO:0000259" key="1">
    <source>
        <dbReference type="Pfam" id="PF21805"/>
    </source>
</evidence>
<name>L1ME71_9CORY</name>
<dbReference type="OrthoDB" id="166981at2"/>
<dbReference type="Pfam" id="PF21805">
    <property type="entry name" value="Imm5_like"/>
    <property type="match status" value="1"/>
</dbReference>
<dbReference type="AlphaFoldDB" id="L1ME71"/>
<accession>L1ME71</accession>
<organism evidence="2 3">
    <name type="scientific">Corynebacterium durum F0235</name>
    <dbReference type="NCBI Taxonomy" id="1035195"/>
    <lineage>
        <taxon>Bacteria</taxon>
        <taxon>Bacillati</taxon>
        <taxon>Actinomycetota</taxon>
        <taxon>Actinomycetes</taxon>
        <taxon>Mycobacteriales</taxon>
        <taxon>Corynebacteriaceae</taxon>
        <taxon>Corynebacterium</taxon>
    </lineage>
</organism>
<gene>
    <name evidence="2" type="ORF">HMPREF9997_01804</name>
</gene>
<protein>
    <recommendedName>
        <fullName evidence="1">Imm-5-like domain-containing protein</fullName>
    </recommendedName>
</protein>
<dbReference type="eggNOG" id="ENOG5032D13">
    <property type="taxonomic scope" value="Bacteria"/>
</dbReference>
<dbReference type="RefSeq" id="WP_006064029.1">
    <property type="nucleotide sequence ID" value="NZ_KB290831.1"/>
</dbReference>
<evidence type="ECO:0000313" key="3">
    <source>
        <dbReference type="Proteomes" id="UP000010445"/>
    </source>
</evidence>
<feature type="domain" description="Imm-5-like" evidence="1">
    <location>
        <begin position="19"/>
        <end position="139"/>
    </location>
</feature>
<dbReference type="HOGENOM" id="CLU_110620_1_1_11"/>
<proteinExistence type="predicted"/>
<reference evidence="2 3" key="1">
    <citation type="submission" date="2012-05" db="EMBL/GenBank/DDBJ databases">
        <authorList>
            <person name="Weinstock G."/>
            <person name="Sodergren E."/>
            <person name="Lobos E.A."/>
            <person name="Fulton L."/>
            <person name="Fulton R."/>
            <person name="Courtney L."/>
            <person name="Fronick C."/>
            <person name="O'Laughlin M."/>
            <person name="Godfrey J."/>
            <person name="Wilson R.M."/>
            <person name="Miner T."/>
            <person name="Farmer C."/>
            <person name="Delehaunty K."/>
            <person name="Cordes M."/>
            <person name="Minx P."/>
            <person name="Tomlinson C."/>
            <person name="Chen J."/>
            <person name="Wollam A."/>
            <person name="Pepin K.H."/>
            <person name="Bhonagiri V."/>
            <person name="Zhang X."/>
            <person name="Suruliraj S."/>
            <person name="Warren W."/>
            <person name="Mitreva M."/>
            <person name="Mardis E.R."/>
            <person name="Wilson R.K."/>
        </authorList>
    </citation>
    <scope>NUCLEOTIDE SEQUENCE [LARGE SCALE GENOMIC DNA]</scope>
    <source>
        <strain evidence="2 3">F0235</strain>
    </source>
</reference>
<keyword evidence="3" id="KW-1185">Reference proteome</keyword>
<dbReference type="PATRIC" id="fig|1035195.3.peg.1630"/>